<dbReference type="AlphaFoldDB" id="A0A948TEV7"/>
<keyword evidence="5" id="KW-0521">NADP</keyword>
<evidence type="ECO:0000259" key="10">
    <source>
        <dbReference type="PROSITE" id="PS51330"/>
    </source>
</evidence>
<evidence type="ECO:0000256" key="1">
    <source>
        <dbReference type="ARBA" id="ARBA00004903"/>
    </source>
</evidence>
<dbReference type="PANTHER" id="PTHR48069">
    <property type="entry name" value="DIHYDROFOLATE REDUCTASE"/>
    <property type="match status" value="1"/>
</dbReference>
<dbReference type="InterPro" id="IPR024072">
    <property type="entry name" value="DHFR-like_dom_sf"/>
</dbReference>
<dbReference type="EMBL" id="JAHLFE010000044">
    <property type="protein sequence ID" value="MBU3843696.1"/>
    <property type="molecule type" value="Genomic_DNA"/>
</dbReference>
<evidence type="ECO:0000313" key="12">
    <source>
        <dbReference type="Proteomes" id="UP000733611"/>
    </source>
</evidence>
<dbReference type="InterPro" id="IPR017925">
    <property type="entry name" value="DHFR_CS"/>
</dbReference>
<dbReference type="GO" id="GO:0050661">
    <property type="term" value="F:NADP binding"/>
    <property type="evidence" value="ECO:0007669"/>
    <property type="project" value="InterPro"/>
</dbReference>
<feature type="compositionally biased region" description="Low complexity" evidence="9">
    <location>
        <begin position="283"/>
        <end position="293"/>
    </location>
</feature>
<evidence type="ECO:0000313" key="11">
    <source>
        <dbReference type="EMBL" id="MBU3843696.1"/>
    </source>
</evidence>
<dbReference type="InterPro" id="IPR012259">
    <property type="entry name" value="DHFR"/>
</dbReference>
<comment type="function">
    <text evidence="7">Key enzyme in folate metabolism. Catalyzes an essential reaction for de novo glycine and purine synthesis, and for DNA precursor synthesis.</text>
</comment>
<dbReference type="GO" id="GO:0046654">
    <property type="term" value="P:tetrahydrofolate biosynthetic process"/>
    <property type="evidence" value="ECO:0007669"/>
    <property type="project" value="InterPro"/>
</dbReference>
<dbReference type="GO" id="GO:0006730">
    <property type="term" value="P:one-carbon metabolic process"/>
    <property type="evidence" value="ECO:0007669"/>
    <property type="project" value="UniProtKB-KW"/>
</dbReference>
<gene>
    <name evidence="11" type="ORF">H9847_02320</name>
</gene>
<keyword evidence="4" id="KW-0554">One-carbon metabolism</keyword>
<dbReference type="InterPro" id="IPR001796">
    <property type="entry name" value="DHFR_dom"/>
</dbReference>
<comment type="pathway">
    <text evidence="1">Cofactor biosynthesis; tetrahydrofolate biosynthesis; 5,6,7,8-tetrahydrofolate from 7,8-dihydrofolate: step 1/1.</text>
</comment>
<keyword evidence="6" id="KW-0560">Oxidoreductase</keyword>
<dbReference type="GO" id="GO:0046452">
    <property type="term" value="P:dihydrofolate metabolic process"/>
    <property type="evidence" value="ECO:0007669"/>
    <property type="project" value="TreeGrafter"/>
</dbReference>
<evidence type="ECO:0000256" key="8">
    <source>
        <dbReference type="RuleBase" id="RU004474"/>
    </source>
</evidence>
<dbReference type="PRINTS" id="PR00070">
    <property type="entry name" value="DHFR"/>
</dbReference>
<comment type="caution">
    <text evidence="11">The sequence shown here is derived from an EMBL/GenBank/DDBJ whole genome shotgun (WGS) entry which is preliminary data.</text>
</comment>
<reference evidence="11" key="2">
    <citation type="submission" date="2021-04" db="EMBL/GenBank/DDBJ databases">
        <authorList>
            <person name="Gilroy R."/>
        </authorList>
    </citation>
    <scope>NUCLEOTIDE SEQUENCE</scope>
    <source>
        <strain evidence="11">378</strain>
    </source>
</reference>
<reference evidence="11" key="1">
    <citation type="journal article" date="2021" name="PeerJ">
        <title>Extensive microbial diversity within the chicken gut microbiome revealed by metagenomics and culture.</title>
        <authorList>
            <person name="Gilroy R."/>
            <person name="Ravi A."/>
            <person name="Getino M."/>
            <person name="Pursley I."/>
            <person name="Horton D.L."/>
            <person name="Alikhan N.F."/>
            <person name="Baker D."/>
            <person name="Gharbi K."/>
            <person name="Hall N."/>
            <person name="Watson M."/>
            <person name="Adriaenssens E.M."/>
            <person name="Foster-Nyarko E."/>
            <person name="Jarju S."/>
            <person name="Secka A."/>
            <person name="Antonio M."/>
            <person name="Oren A."/>
            <person name="Chaudhuri R.R."/>
            <person name="La Ragione R."/>
            <person name="Hildebrand F."/>
            <person name="Pallen M.J."/>
        </authorList>
    </citation>
    <scope>NUCLEOTIDE SEQUENCE</scope>
    <source>
        <strain evidence="11">378</strain>
    </source>
</reference>
<evidence type="ECO:0000256" key="9">
    <source>
        <dbReference type="SAM" id="MobiDB-lite"/>
    </source>
</evidence>
<evidence type="ECO:0000256" key="4">
    <source>
        <dbReference type="ARBA" id="ARBA00022563"/>
    </source>
</evidence>
<dbReference type="GO" id="GO:0004146">
    <property type="term" value="F:dihydrofolate reductase activity"/>
    <property type="evidence" value="ECO:0007669"/>
    <property type="project" value="UniProtKB-EC"/>
</dbReference>
<proteinExistence type="inferred from homology"/>
<dbReference type="Proteomes" id="UP000733611">
    <property type="component" value="Unassembled WGS sequence"/>
</dbReference>
<dbReference type="GO" id="GO:0046655">
    <property type="term" value="P:folic acid metabolic process"/>
    <property type="evidence" value="ECO:0007669"/>
    <property type="project" value="TreeGrafter"/>
</dbReference>
<dbReference type="EC" id="1.5.1.3" evidence="3"/>
<dbReference type="PANTHER" id="PTHR48069:SF3">
    <property type="entry name" value="DIHYDROFOLATE REDUCTASE"/>
    <property type="match status" value="1"/>
</dbReference>
<accession>A0A948TEV7</accession>
<evidence type="ECO:0000256" key="6">
    <source>
        <dbReference type="ARBA" id="ARBA00023002"/>
    </source>
</evidence>
<name>A0A948TEV7_9GAMM</name>
<dbReference type="Gene3D" id="3.40.430.10">
    <property type="entry name" value="Dihydrofolate Reductase, subunit A"/>
    <property type="match status" value="1"/>
</dbReference>
<evidence type="ECO:0000256" key="7">
    <source>
        <dbReference type="ARBA" id="ARBA00025067"/>
    </source>
</evidence>
<comment type="similarity">
    <text evidence="2 8">Belongs to the dihydrofolate reductase family.</text>
</comment>
<evidence type="ECO:0000256" key="5">
    <source>
        <dbReference type="ARBA" id="ARBA00022857"/>
    </source>
</evidence>
<organism evidence="11 12">
    <name type="scientific">Candidatus Anaerobiospirillum pullicola</name>
    <dbReference type="NCBI Taxonomy" id="2838451"/>
    <lineage>
        <taxon>Bacteria</taxon>
        <taxon>Pseudomonadati</taxon>
        <taxon>Pseudomonadota</taxon>
        <taxon>Gammaproteobacteria</taxon>
        <taxon>Aeromonadales</taxon>
        <taxon>Succinivibrionaceae</taxon>
        <taxon>Anaerobiospirillum</taxon>
    </lineage>
</organism>
<protein>
    <recommendedName>
        <fullName evidence="3">dihydrofolate reductase</fullName>
        <ecNumber evidence="3">1.5.1.3</ecNumber>
    </recommendedName>
</protein>
<dbReference type="SUPFAM" id="SSF53597">
    <property type="entry name" value="Dihydrofolate reductase-like"/>
    <property type="match status" value="1"/>
</dbReference>
<dbReference type="CDD" id="cd00209">
    <property type="entry name" value="DHFR"/>
    <property type="match status" value="1"/>
</dbReference>
<dbReference type="PROSITE" id="PS00075">
    <property type="entry name" value="DHFR_1"/>
    <property type="match status" value="1"/>
</dbReference>
<dbReference type="PROSITE" id="PS51330">
    <property type="entry name" value="DHFR_2"/>
    <property type="match status" value="1"/>
</dbReference>
<dbReference type="Pfam" id="PF00186">
    <property type="entry name" value="DHFR_1"/>
    <property type="match status" value="1"/>
</dbReference>
<evidence type="ECO:0000256" key="2">
    <source>
        <dbReference type="ARBA" id="ARBA00009539"/>
    </source>
</evidence>
<evidence type="ECO:0000256" key="3">
    <source>
        <dbReference type="ARBA" id="ARBA00012856"/>
    </source>
</evidence>
<feature type="region of interest" description="Disordered" evidence="9">
    <location>
        <begin position="252"/>
        <end position="293"/>
    </location>
</feature>
<sequence length="293" mass="32618">MTQTTETTDNSSTAKPTTVPVLLVPGHKIDVQLVVACGLDRAIGERGTMPWYVPDDLSHFKELTLRSCVIMGRKTLESIGKALPHRRNIVVSSDFTLKDRFANIEVVSSLPLAIERAKTARPWAEVRCEERCRVHYYHTVSIIGGAQLFAEALNYANTLQVTQLWARFPHADTFFPEVERKNWRWECMPQQCAGRDTFFFCAAPQPEGFAQEIPPLDEAIVQDPRTGEVLDREHLPQGLCYRFSTFRRKKEMRPVEEAGQESGANASVSVATADIAEAGTSSAEAPAEVPAEA</sequence>
<feature type="domain" description="DHFR" evidence="10">
    <location>
        <begin position="30"/>
        <end position="248"/>
    </location>
</feature>